<organism evidence="4 5">
    <name type="scientific">Ferrigenium kumadai</name>
    <dbReference type="NCBI Taxonomy" id="1682490"/>
    <lineage>
        <taxon>Bacteria</taxon>
        <taxon>Pseudomonadati</taxon>
        <taxon>Pseudomonadota</taxon>
        <taxon>Betaproteobacteria</taxon>
        <taxon>Nitrosomonadales</taxon>
        <taxon>Gallionellaceae</taxon>
        <taxon>Ferrigenium</taxon>
    </lineage>
</organism>
<evidence type="ECO:0000313" key="5">
    <source>
        <dbReference type="Proteomes" id="UP001319121"/>
    </source>
</evidence>
<name>A0AAN1T1M2_9PROT</name>
<dbReference type="PANTHER" id="PTHR30290">
    <property type="entry name" value="PERIPLASMIC BINDING COMPONENT OF ABC TRANSPORTER"/>
    <property type="match status" value="1"/>
</dbReference>
<dbReference type="GO" id="GO:0042884">
    <property type="term" value="P:microcin transport"/>
    <property type="evidence" value="ECO:0007669"/>
    <property type="project" value="TreeGrafter"/>
</dbReference>
<dbReference type="CDD" id="cd08497">
    <property type="entry name" value="MbnE-like"/>
    <property type="match status" value="1"/>
</dbReference>
<evidence type="ECO:0000259" key="3">
    <source>
        <dbReference type="Pfam" id="PF00496"/>
    </source>
</evidence>
<evidence type="ECO:0000256" key="1">
    <source>
        <dbReference type="ARBA" id="ARBA00022729"/>
    </source>
</evidence>
<dbReference type="Proteomes" id="UP001319121">
    <property type="component" value="Chromosome"/>
</dbReference>
<dbReference type="GO" id="GO:1904680">
    <property type="term" value="F:peptide transmembrane transporter activity"/>
    <property type="evidence" value="ECO:0007669"/>
    <property type="project" value="TreeGrafter"/>
</dbReference>
<keyword evidence="5" id="KW-1185">Reference proteome</keyword>
<dbReference type="GO" id="GO:0043190">
    <property type="term" value="C:ATP-binding cassette (ABC) transporter complex"/>
    <property type="evidence" value="ECO:0007669"/>
    <property type="project" value="InterPro"/>
</dbReference>
<reference evidence="4 5" key="1">
    <citation type="submission" date="2019-03" db="EMBL/GenBank/DDBJ databases">
        <title>Complete genome sequence of Ferrigenium kumadai strain An22, a microaerophilic iron-oxidizing bacterium isolated from a paddy field soil.</title>
        <authorList>
            <person name="Watanabe T."/>
            <person name="Asakawa S."/>
        </authorList>
    </citation>
    <scope>NUCLEOTIDE SEQUENCE [LARGE SCALE GENOMIC DNA]</scope>
    <source>
        <strain evidence="4 5">An22</strain>
    </source>
</reference>
<evidence type="ECO:0000256" key="2">
    <source>
        <dbReference type="SAM" id="SignalP"/>
    </source>
</evidence>
<sequence length="622" mass="71588">MPYNPEKYRFSSRSMPACLLRRLLLLGLTCCFSQAALGAHAIALHGQPRYPADFRHFDYADPQAPQGGELFTSSMGNFEKLNPYTLKGRAADGLQDLVFETLAVPSWDEPDTMYGLLAEDIALAPDELSMTFRLDRKARFSNGDPVTAADVKYSFDQLVSKQAAPLYRQYWSDVKQMVVVDDHTVRAEFRRKNHELRIIVCQLPVFSRKWGGGKSFDKITLDAPIASGPYVVESFDLGKRITYRRNHDYWANEHPARKGMFNFERITYRYYRDTLARMEGLKAGEIDLIQENSSKNWARNHQGKHWDDGDLIKALFPHRNGAGWQGFAMNTRHPLFQDRRVRQALGLAMDFEWMNRQLFFNLYTRSPSYFTNTEMAATGKPDAKELAVLRELQARFGDKVPAEVFDEIPPPPTTLPPHSLRDNLRKARELLAQAGWTYRDGALRNAQGEPFQFEMMLEDRMQERASAPYARNLEKLGIEMNYRIYDPALYQRKAENFDYDMVWALMPGSQSPGNELFDYFGSASRDQAGSNNAMGVADPVIDALLARIVQSEHRDELVTLVRVLDRLLRLGYYIVPHFYSNAHRVSYRSTLAYPKVLPKFYRIEDWSVATWWKKPAGEGSRR</sequence>
<dbReference type="InterPro" id="IPR030678">
    <property type="entry name" value="Peptide/Ni-bd"/>
</dbReference>
<accession>A0AAN1T1M2</accession>
<dbReference type="Gene3D" id="3.10.105.10">
    <property type="entry name" value="Dipeptide-binding Protein, Domain 3"/>
    <property type="match status" value="1"/>
</dbReference>
<dbReference type="InterPro" id="IPR000914">
    <property type="entry name" value="SBP_5_dom"/>
</dbReference>
<keyword evidence="1 2" id="KW-0732">Signal</keyword>
<dbReference type="Gene3D" id="3.40.190.10">
    <property type="entry name" value="Periplasmic binding protein-like II"/>
    <property type="match status" value="1"/>
</dbReference>
<protein>
    <submittedName>
        <fullName evidence="4">ABC transporter substrate-binding protein</fullName>
    </submittedName>
</protein>
<proteinExistence type="predicted"/>
<dbReference type="EMBL" id="AP019536">
    <property type="protein sequence ID" value="BBI99869.1"/>
    <property type="molecule type" value="Genomic_DNA"/>
</dbReference>
<dbReference type="PANTHER" id="PTHR30290:SF64">
    <property type="entry name" value="ABC TRANSPORTER PERIPLASMIC BINDING PROTEIN"/>
    <property type="match status" value="1"/>
</dbReference>
<dbReference type="AlphaFoldDB" id="A0AAN1T1M2"/>
<gene>
    <name evidence="4" type="ORF">FGKAn22_15620</name>
</gene>
<feature type="chain" id="PRO_5042972248" evidence="2">
    <location>
        <begin position="36"/>
        <end position="622"/>
    </location>
</feature>
<dbReference type="Pfam" id="PF00496">
    <property type="entry name" value="SBP_bac_5"/>
    <property type="match status" value="1"/>
</dbReference>
<evidence type="ECO:0000313" key="4">
    <source>
        <dbReference type="EMBL" id="BBI99869.1"/>
    </source>
</evidence>
<dbReference type="SUPFAM" id="SSF53850">
    <property type="entry name" value="Periplasmic binding protein-like II"/>
    <property type="match status" value="1"/>
</dbReference>
<feature type="domain" description="Solute-binding protein family 5" evidence="3">
    <location>
        <begin position="113"/>
        <end position="525"/>
    </location>
</feature>
<dbReference type="KEGG" id="fku:FGKAn22_15620"/>
<feature type="signal peptide" evidence="2">
    <location>
        <begin position="1"/>
        <end position="35"/>
    </location>
</feature>
<dbReference type="InterPro" id="IPR039424">
    <property type="entry name" value="SBP_5"/>
</dbReference>
<dbReference type="GO" id="GO:0030288">
    <property type="term" value="C:outer membrane-bounded periplasmic space"/>
    <property type="evidence" value="ECO:0007669"/>
    <property type="project" value="TreeGrafter"/>
</dbReference>
<dbReference type="GO" id="GO:0015833">
    <property type="term" value="P:peptide transport"/>
    <property type="evidence" value="ECO:0007669"/>
    <property type="project" value="TreeGrafter"/>
</dbReference>
<dbReference type="PIRSF" id="PIRSF002741">
    <property type="entry name" value="MppA"/>
    <property type="match status" value="1"/>
</dbReference>